<dbReference type="HOGENOM" id="CLU_2174182_0_0_1"/>
<dbReference type="Proteomes" id="UP000007266">
    <property type="component" value="Linkage group 5"/>
</dbReference>
<evidence type="ECO:0000313" key="2">
    <source>
        <dbReference type="EMBL" id="EFA03465.1"/>
    </source>
</evidence>
<feature type="compositionally biased region" description="Polar residues" evidence="1">
    <location>
        <begin position="7"/>
        <end position="19"/>
    </location>
</feature>
<protein>
    <submittedName>
        <fullName evidence="2">Uncharacterized protein</fullName>
    </submittedName>
</protein>
<dbReference type="InParanoid" id="D6WLD2"/>
<accession>D6WLD2</accession>
<dbReference type="AlphaFoldDB" id="D6WLD2"/>
<sequence>MSKRTHLSGQQIKTNTTAQDEYESWPPAVLSSFQGPRCPVVIDVFINNAYGAPHNHKIRNEGSRFMGTLLKSQQLLFKFFIRGFTPRKRTQNASAKTLATYIMSCKVYFQ</sequence>
<reference evidence="2 3" key="1">
    <citation type="journal article" date="2008" name="Nature">
        <title>The genome of the model beetle and pest Tribolium castaneum.</title>
        <authorList>
            <consortium name="Tribolium Genome Sequencing Consortium"/>
            <person name="Richards S."/>
            <person name="Gibbs R.A."/>
            <person name="Weinstock G.M."/>
            <person name="Brown S.J."/>
            <person name="Denell R."/>
            <person name="Beeman R.W."/>
            <person name="Gibbs R."/>
            <person name="Beeman R.W."/>
            <person name="Brown S.J."/>
            <person name="Bucher G."/>
            <person name="Friedrich M."/>
            <person name="Grimmelikhuijzen C.J."/>
            <person name="Klingler M."/>
            <person name="Lorenzen M."/>
            <person name="Richards S."/>
            <person name="Roth S."/>
            <person name="Schroder R."/>
            <person name="Tautz D."/>
            <person name="Zdobnov E.M."/>
            <person name="Muzny D."/>
            <person name="Gibbs R.A."/>
            <person name="Weinstock G.M."/>
            <person name="Attaway T."/>
            <person name="Bell S."/>
            <person name="Buhay C.J."/>
            <person name="Chandrabose M.N."/>
            <person name="Chavez D."/>
            <person name="Clerk-Blankenburg K.P."/>
            <person name="Cree A."/>
            <person name="Dao M."/>
            <person name="Davis C."/>
            <person name="Chacko J."/>
            <person name="Dinh H."/>
            <person name="Dugan-Rocha S."/>
            <person name="Fowler G."/>
            <person name="Garner T.T."/>
            <person name="Garnes J."/>
            <person name="Gnirke A."/>
            <person name="Hawes A."/>
            <person name="Hernandez J."/>
            <person name="Hines S."/>
            <person name="Holder M."/>
            <person name="Hume J."/>
            <person name="Jhangiani S.N."/>
            <person name="Joshi V."/>
            <person name="Khan Z.M."/>
            <person name="Jackson L."/>
            <person name="Kovar C."/>
            <person name="Kowis A."/>
            <person name="Lee S."/>
            <person name="Lewis L.R."/>
            <person name="Margolis J."/>
            <person name="Morgan M."/>
            <person name="Nazareth L.V."/>
            <person name="Nguyen N."/>
            <person name="Okwuonu G."/>
            <person name="Parker D."/>
            <person name="Richards S."/>
            <person name="Ruiz S.J."/>
            <person name="Santibanez J."/>
            <person name="Savard J."/>
            <person name="Scherer S.E."/>
            <person name="Schneider B."/>
            <person name="Sodergren E."/>
            <person name="Tautz D."/>
            <person name="Vattahil S."/>
            <person name="Villasana D."/>
            <person name="White C.S."/>
            <person name="Wright R."/>
            <person name="Park Y."/>
            <person name="Beeman R.W."/>
            <person name="Lord J."/>
            <person name="Oppert B."/>
            <person name="Lorenzen M."/>
            <person name="Brown S."/>
            <person name="Wang L."/>
            <person name="Savard J."/>
            <person name="Tautz D."/>
            <person name="Richards S."/>
            <person name="Weinstock G."/>
            <person name="Gibbs R.A."/>
            <person name="Liu Y."/>
            <person name="Worley K."/>
            <person name="Weinstock G."/>
            <person name="Elsik C.G."/>
            <person name="Reese J.T."/>
            <person name="Elhaik E."/>
            <person name="Landan G."/>
            <person name="Graur D."/>
            <person name="Arensburger P."/>
            <person name="Atkinson P."/>
            <person name="Beeman R.W."/>
            <person name="Beidler J."/>
            <person name="Brown S.J."/>
            <person name="Demuth J.P."/>
            <person name="Drury D.W."/>
            <person name="Du Y.Z."/>
            <person name="Fujiwara H."/>
            <person name="Lorenzen M."/>
            <person name="Maselli V."/>
            <person name="Osanai M."/>
            <person name="Park Y."/>
            <person name="Robertson H.M."/>
            <person name="Tu Z."/>
            <person name="Wang J.J."/>
            <person name="Wang S."/>
            <person name="Richards S."/>
            <person name="Song H."/>
            <person name="Zhang L."/>
            <person name="Sodergren E."/>
            <person name="Werner D."/>
            <person name="Stanke M."/>
            <person name="Morgenstern B."/>
            <person name="Solovyev V."/>
            <person name="Kosarev P."/>
            <person name="Brown G."/>
            <person name="Chen H.C."/>
            <person name="Ermolaeva O."/>
            <person name="Hlavina W."/>
            <person name="Kapustin Y."/>
            <person name="Kiryutin B."/>
            <person name="Kitts P."/>
            <person name="Maglott D."/>
            <person name="Pruitt K."/>
            <person name="Sapojnikov V."/>
            <person name="Souvorov A."/>
            <person name="Mackey A.J."/>
            <person name="Waterhouse R.M."/>
            <person name="Wyder S."/>
            <person name="Zdobnov E.M."/>
            <person name="Zdobnov E.M."/>
            <person name="Wyder S."/>
            <person name="Kriventseva E.V."/>
            <person name="Kadowaki T."/>
            <person name="Bork P."/>
            <person name="Aranda M."/>
            <person name="Bao R."/>
            <person name="Beermann A."/>
            <person name="Berns N."/>
            <person name="Bolognesi R."/>
            <person name="Bonneton F."/>
            <person name="Bopp D."/>
            <person name="Brown S.J."/>
            <person name="Bucher G."/>
            <person name="Butts T."/>
            <person name="Chaumot A."/>
            <person name="Denell R.E."/>
            <person name="Ferrier D.E."/>
            <person name="Friedrich M."/>
            <person name="Gordon C.M."/>
            <person name="Jindra M."/>
            <person name="Klingler M."/>
            <person name="Lan Q."/>
            <person name="Lattorff H.M."/>
            <person name="Laudet V."/>
            <person name="von Levetsow C."/>
            <person name="Liu Z."/>
            <person name="Lutz R."/>
            <person name="Lynch J.A."/>
            <person name="da Fonseca R.N."/>
            <person name="Posnien N."/>
            <person name="Reuter R."/>
            <person name="Roth S."/>
            <person name="Savard J."/>
            <person name="Schinko J.B."/>
            <person name="Schmitt C."/>
            <person name="Schoppmeier M."/>
            <person name="Schroder R."/>
            <person name="Shippy T.D."/>
            <person name="Simonnet F."/>
            <person name="Marques-Souza H."/>
            <person name="Tautz D."/>
            <person name="Tomoyasu Y."/>
            <person name="Trauner J."/>
            <person name="Van der Zee M."/>
            <person name="Vervoort M."/>
            <person name="Wittkopp N."/>
            <person name="Wimmer E.A."/>
            <person name="Yang X."/>
            <person name="Jones A.K."/>
            <person name="Sattelle D.B."/>
            <person name="Ebert P.R."/>
            <person name="Nelson D."/>
            <person name="Scott J.G."/>
            <person name="Beeman R.W."/>
            <person name="Muthukrishnan S."/>
            <person name="Kramer K.J."/>
            <person name="Arakane Y."/>
            <person name="Beeman R.W."/>
            <person name="Zhu Q."/>
            <person name="Hogenkamp D."/>
            <person name="Dixit R."/>
            <person name="Oppert B."/>
            <person name="Jiang H."/>
            <person name="Zou Z."/>
            <person name="Marshall J."/>
            <person name="Elpidina E."/>
            <person name="Vinokurov K."/>
            <person name="Oppert C."/>
            <person name="Zou Z."/>
            <person name="Evans J."/>
            <person name="Lu Z."/>
            <person name="Zhao P."/>
            <person name="Sumathipala N."/>
            <person name="Altincicek B."/>
            <person name="Vilcinskas A."/>
            <person name="Williams M."/>
            <person name="Hultmark D."/>
            <person name="Hetru C."/>
            <person name="Jiang H."/>
            <person name="Grimmelikhuijzen C.J."/>
            <person name="Hauser F."/>
            <person name="Cazzamali G."/>
            <person name="Williamson M."/>
            <person name="Park Y."/>
            <person name="Li B."/>
            <person name="Tanaka Y."/>
            <person name="Predel R."/>
            <person name="Neupert S."/>
            <person name="Schachtner J."/>
            <person name="Verleyen P."/>
            <person name="Raible F."/>
            <person name="Bork P."/>
            <person name="Friedrich M."/>
            <person name="Walden K.K."/>
            <person name="Robertson H.M."/>
            <person name="Angeli S."/>
            <person name="Foret S."/>
            <person name="Bucher G."/>
            <person name="Schuetz S."/>
            <person name="Maleszka R."/>
            <person name="Wimmer E.A."/>
            <person name="Beeman R.W."/>
            <person name="Lorenzen M."/>
            <person name="Tomoyasu Y."/>
            <person name="Miller S.C."/>
            <person name="Grossmann D."/>
            <person name="Bucher G."/>
        </authorList>
    </citation>
    <scope>NUCLEOTIDE SEQUENCE [LARGE SCALE GENOMIC DNA]</scope>
    <source>
        <strain evidence="2 3">Georgia GA2</strain>
    </source>
</reference>
<evidence type="ECO:0000256" key="1">
    <source>
        <dbReference type="SAM" id="MobiDB-lite"/>
    </source>
</evidence>
<keyword evidence="3" id="KW-1185">Reference proteome</keyword>
<feature type="region of interest" description="Disordered" evidence="1">
    <location>
        <begin position="1"/>
        <end position="22"/>
    </location>
</feature>
<reference evidence="2 3" key="2">
    <citation type="journal article" date="2010" name="Nucleic Acids Res.">
        <title>BeetleBase in 2010: revisions to provide comprehensive genomic information for Tribolium castaneum.</title>
        <authorList>
            <person name="Kim H.S."/>
            <person name="Murphy T."/>
            <person name="Xia J."/>
            <person name="Caragea D."/>
            <person name="Park Y."/>
            <person name="Beeman R.W."/>
            <person name="Lorenzen M.D."/>
            <person name="Butcher S."/>
            <person name="Manak J.R."/>
            <person name="Brown S.J."/>
        </authorList>
    </citation>
    <scope>GENOME REANNOTATION</scope>
    <source>
        <strain evidence="2 3">Georgia GA2</strain>
    </source>
</reference>
<proteinExistence type="predicted"/>
<evidence type="ECO:0000313" key="3">
    <source>
        <dbReference type="Proteomes" id="UP000007266"/>
    </source>
</evidence>
<organism evidence="2 3">
    <name type="scientific">Tribolium castaneum</name>
    <name type="common">Red flour beetle</name>
    <dbReference type="NCBI Taxonomy" id="7070"/>
    <lineage>
        <taxon>Eukaryota</taxon>
        <taxon>Metazoa</taxon>
        <taxon>Ecdysozoa</taxon>
        <taxon>Arthropoda</taxon>
        <taxon>Hexapoda</taxon>
        <taxon>Insecta</taxon>
        <taxon>Pterygota</taxon>
        <taxon>Neoptera</taxon>
        <taxon>Endopterygota</taxon>
        <taxon>Coleoptera</taxon>
        <taxon>Polyphaga</taxon>
        <taxon>Cucujiformia</taxon>
        <taxon>Tenebrionidae</taxon>
        <taxon>Tenebrionidae incertae sedis</taxon>
        <taxon>Tribolium</taxon>
    </lineage>
</organism>
<dbReference type="EMBL" id="KQ971343">
    <property type="protein sequence ID" value="EFA03465.1"/>
    <property type="molecule type" value="Genomic_DNA"/>
</dbReference>
<name>D6WLD2_TRICA</name>
<gene>
    <name evidence="2" type="primary">GLEAN_13461</name>
    <name evidence="2" type="ORF">TcasGA2_TC013461</name>
</gene>